<sequence length="188" mass="20860">MEIAIGVAAKIAEYTVAPIGHQLGFVFCYRSNVKELEKLHGVRDIIQHGVEEERRNGNKIERFVQTWLDKVDDIPGEAEEFHQHPGHPKAGCSNLWVRHQLSTGAKKMAENITRVQVKGVLDRVSYRPPPQRLVSITAPRICENFISRALVTNDIMKALTDPIINMIGVYGLGGVGKTTVVKEVAAKA</sequence>
<keyword evidence="1" id="KW-0611">Plant defense</keyword>
<reference evidence="2" key="1">
    <citation type="journal article" date="2023" name="Science">
        <title>Elucidation of the pathway for biosynthesis of saponin adjuvants from the soapbark tree.</title>
        <authorList>
            <person name="Reed J."/>
            <person name="Orme A."/>
            <person name="El-Demerdash A."/>
            <person name="Owen C."/>
            <person name="Martin L.B.B."/>
            <person name="Misra R.C."/>
            <person name="Kikuchi S."/>
            <person name="Rejzek M."/>
            <person name="Martin A.C."/>
            <person name="Harkess A."/>
            <person name="Leebens-Mack J."/>
            <person name="Louveau T."/>
            <person name="Stephenson M.J."/>
            <person name="Osbourn A."/>
        </authorList>
    </citation>
    <scope>NUCLEOTIDE SEQUENCE</scope>
    <source>
        <strain evidence="2">S10</strain>
    </source>
</reference>
<dbReference type="EMBL" id="JARAOO010000007">
    <property type="protein sequence ID" value="KAJ7961498.1"/>
    <property type="molecule type" value="Genomic_DNA"/>
</dbReference>
<protein>
    <submittedName>
        <fullName evidence="2">Disease resistance protein</fullName>
    </submittedName>
</protein>
<dbReference type="PANTHER" id="PTHR33463">
    <property type="entry name" value="NB-ARC DOMAIN-CONTAINING PROTEIN-RELATED"/>
    <property type="match status" value="1"/>
</dbReference>
<accession>A0AAD7PMZ4</accession>
<proteinExistence type="predicted"/>
<evidence type="ECO:0000313" key="3">
    <source>
        <dbReference type="Proteomes" id="UP001163823"/>
    </source>
</evidence>
<dbReference type="Gene3D" id="3.40.50.300">
    <property type="entry name" value="P-loop containing nucleotide triphosphate hydrolases"/>
    <property type="match status" value="1"/>
</dbReference>
<evidence type="ECO:0000256" key="1">
    <source>
        <dbReference type="ARBA" id="ARBA00022821"/>
    </source>
</evidence>
<dbReference type="PANTHER" id="PTHR33463:SF198">
    <property type="entry name" value="RPP4C3"/>
    <property type="match status" value="1"/>
</dbReference>
<comment type="caution">
    <text evidence="2">The sequence shown here is derived from an EMBL/GenBank/DDBJ whole genome shotgun (WGS) entry which is preliminary data.</text>
</comment>
<dbReference type="Proteomes" id="UP001163823">
    <property type="component" value="Chromosome 7"/>
</dbReference>
<dbReference type="AlphaFoldDB" id="A0AAD7PMZ4"/>
<evidence type="ECO:0000313" key="2">
    <source>
        <dbReference type="EMBL" id="KAJ7961498.1"/>
    </source>
</evidence>
<dbReference type="InterPro" id="IPR027417">
    <property type="entry name" value="P-loop_NTPase"/>
</dbReference>
<organism evidence="2 3">
    <name type="scientific">Quillaja saponaria</name>
    <name type="common">Soap bark tree</name>
    <dbReference type="NCBI Taxonomy" id="32244"/>
    <lineage>
        <taxon>Eukaryota</taxon>
        <taxon>Viridiplantae</taxon>
        <taxon>Streptophyta</taxon>
        <taxon>Embryophyta</taxon>
        <taxon>Tracheophyta</taxon>
        <taxon>Spermatophyta</taxon>
        <taxon>Magnoliopsida</taxon>
        <taxon>eudicotyledons</taxon>
        <taxon>Gunneridae</taxon>
        <taxon>Pentapetalae</taxon>
        <taxon>rosids</taxon>
        <taxon>fabids</taxon>
        <taxon>Fabales</taxon>
        <taxon>Quillajaceae</taxon>
        <taxon>Quillaja</taxon>
    </lineage>
</organism>
<dbReference type="KEGG" id="qsa:O6P43_016834"/>
<name>A0AAD7PMZ4_QUISA</name>
<dbReference type="InterPro" id="IPR050905">
    <property type="entry name" value="Plant_NBS-LRR"/>
</dbReference>
<dbReference type="SUPFAM" id="SSF52540">
    <property type="entry name" value="P-loop containing nucleoside triphosphate hydrolases"/>
    <property type="match status" value="1"/>
</dbReference>
<keyword evidence="3" id="KW-1185">Reference proteome</keyword>
<gene>
    <name evidence="2" type="ORF">O6P43_016834</name>
</gene>